<dbReference type="STRING" id="1094619.G5A0U2"/>
<evidence type="ECO:0000313" key="3">
    <source>
        <dbReference type="Proteomes" id="UP000002640"/>
    </source>
</evidence>
<protein>
    <recommendedName>
        <fullName evidence="1">Purple acid phosphatase C-terminal domain-containing protein</fullName>
    </recommendedName>
</protein>
<accession>G5A0U2</accession>
<evidence type="ECO:0000259" key="1">
    <source>
        <dbReference type="Pfam" id="PF14008"/>
    </source>
</evidence>
<dbReference type="Proteomes" id="UP000002640">
    <property type="component" value="Unassembled WGS sequence"/>
</dbReference>
<dbReference type="InterPro" id="IPR029052">
    <property type="entry name" value="Metallo-depent_PP-like"/>
</dbReference>
<dbReference type="KEGG" id="psoj:PHYSODRAFT_338138"/>
<dbReference type="SMR" id="G5A0U2"/>
<dbReference type="InParanoid" id="G5A0U2"/>
<feature type="domain" description="Purple acid phosphatase C-terminal" evidence="1">
    <location>
        <begin position="76"/>
        <end position="137"/>
    </location>
</feature>
<dbReference type="GeneID" id="20647519"/>
<keyword evidence="3" id="KW-1185">Reference proteome</keyword>
<dbReference type="AlphaFoldDB" id="G5A0U2"/>
<dbReference type="EMBL" id="JH159158">
    <property type="protein sequence ID" value="EGZ11428.1"/>
    <property type="molecule type" value="Genomic_DNA"/>
</dbReference>
<proteinExistence type="predicted"/>
<dbReference type="InterPro" id="IPR025733">
    <property type="entry name" value="PAPs_C"/>
</dbReference>
<dbReference type="Gene3D" id="3.60.21.10">
    <property type="match status" value="1"/>
</dbReference>
<evidence type="ECO:0000313" key="2">
    <source>
        <dbReference type="EMBL" id="EGZ11428.1"/>
    </source>
</evidence>
<dbReference type="PANTHER" id="PTHR45867">
    <property type="entry name" value="PURPLE ACID PHOSPHATASE"/>
    <property type="match status" value="1"/>
</dbReference>
<dbReference type="Pfam" id="PF14008">
    <property type="entry name" value="Metallophos_C"/>
    <property type="match status" value="1"/>
</dbReference>
<reference evidence="2 3" key="1">
    <citation type="journal article" date="2006" name="Science">
        <title>Phytophthora genome sequences uncover evolutionary origins and mechanisms of pathogenesis.</title>
        <authorList>
            <person name="Tyler B.M."/>
            <person name="Tripathy S."/>
            <person name="Zhang X."/>
            <person name="Dehal P."/>
            <person name="Jiang R.H."/>
            <person name="Aerts A."/>
            <person name="Arredondo F.D."/>
            <person name="Baxter L."/>
            <person name="Bensasson D."/>
            <person name="Beynon J.L."/>
            <person name="Chapman J."/>
            <person name="Damasceno C.M."/>
            <person name="Dorrance A.E."/>
            <person name="Dou D."/>
            <person name="Dickerman A.W."/>
            <person name="Dubchak I.L."/>
            <person name="Garbelotto M."/>
            <person name="Gijzen M."/>
            <person name="Gordon S.G."/>
            <person name="Govers F."/>
            <person name="Grunwald N.J."/>
            <person name="Huang W."/>
            <person name="Ivors K.L."/>
            <person name="Jones R.W."/>
            <person name="Kamoun S."/>
            <person name="Krampis K."/>
            <person name="Lamour K.H."/>
            <person name="Lee M.K."/>
            <person name="McDonald W.H."/>
            <person name="Medina M."/>
            <person name="Meijer H.J."/>
            <person name="Nordberg E.K."/>
            <person name="Maclean D.J."/>
            <person name="Ospina-Giraldo M.D."/>
            <person name="Morris P.F."/>
            <person name="Phuntumart V."/>
            <person name="Putnam N.H."/>
            <person name="Rash S."/>
            <person name="Rose J.K."/>
            <person name="Sakihama Y."/>
            <person name="Salamov A.A."/>
            <person name="Savidor A."/>
            <person name="Scheuring C.F."/>
            <person name="Smith B.M."/>
            <person name="Sobral B.W."/>
            <person name="Terry A."/>
            <person name="Torto-Alalibo T.A."/>
            <person name="Win J."/>
            <person name="Xu Z."/>
            <person name="Zhang H."/>
            <person name="Grigoriev I.V."/>
            <person name="Rokhsar D.S."/>
            <person name="Boore J.L."/>
        </authorList>
    </citation>
    <scope>NUCLEOTIDE SEQUENCE [LARGE SCALE GENOMIC DNA]</scope>
    <source>
        <strain evidence="2 3">P6497</strain>
    </source>
</reference>
<name>G5A0U2_PHYSP</name>
<dbReference type="OMA" id="MIWAHEH"/>
<organism evidence="2 3">
    <name type="scientific">Phytophthora sojae (strain P6497)</name>
    <name type="common">Soybean stem and root rot agent</name>
    <name type="synonym">Phytophthora megasperma f. sp. glycines</name>
    <dbReference type="NCBI Taxonomy" id="1094619"/>
    <lineage>
        <taxon>Eukaryota</taxon>
        <taxon>Sar</taxon>
        <taxon>Stramenopiles</taxon>
        <taxon>Oomycota</taxon>
        <taxon>Peronosporomycetes</taxon>
        <taxon>Peronosporales</taxon>
        <taxon>Peronosporaceae</taxon>
        <taxon>Phytophthora</taxon>
    </lineage>
</organism>
<sequence>MHRPIYDVDGCDDDGAPTDDNLHLQEAFESLFLKYKVDVVVAGHRHYYERQLPIANSSAVMDGVSNDYKVYDNPQAPVHILTGAAGNVENLRDAPKGTAPWNAAYEYSHFGSSTLEANRTMLSWKYLASSGLSVQDEFVMYKSF</sequence>
<dbReference type="SUPFAM" id="SSF56300">
    <property type="entry name" value="Metallo-dependent phosphatases"/>
    <property type="match status" value="1"/>
</dbReference>
<gene>
    <name evidence="2" type="ORF">PHYSODRAFT_338138</name>
</gene>
<dbReference type="RefSeq" id="XP_009534173.1">
    <property type="nucleotide sequence ID" value="XM_009535878.1"/>
</dbReference>